<dbReference type="GO" id="GO:0005125">
    <property type="term" value="F:cytokine activity"/>
    <property type="evidence" value="ECO:0007669"/>
    <property type="project" value="TreeGrafter"/>
</dbReference>
<dbReference type="GO" id="GO:0005615">
    <property type="term" value="C:extracellular space"/>
    <property type="evidence" value="ECO:0007669"/>
    <property type="project" value="TreeGrafter"/>
</dbReference>
<sequence length="488" mass="56423">MKHLIDPKSLLLLSLCIRFISCLILKPNEKQIAILQKTVKELLAFEQLPGDVVRSKLRTENAASKYMLRLFNRYKENNDTQHYPLGNIVRSISPITGTLFDEELLIFKLNTIKISEQVFQAELRYNIQNKRRFIWKEIRETIKVLGILQNNAEAKIVRLAPTAIFPYWLSFNMTKLVNEALQTNQTIVAVKFLRNGKKIKYAELIKRNTPFLLVHADEPMLTDGTKFQSAFNAKAIPDLHIGKISQYFKFACFEELLENNSFSINNNATKSKKRSKRMSQYYVYSAKEKQNGNDDNLEERTEQYLEKFRNLGPRILRGRKQIRALQKHKQQKIRSTFRGDPMMGFGMVKKLSKVATVRPLPSTEQKDGDDLTVVLLPREAYSSQSCRAEKLNVRFRDIGWEHWIIAPTSFEAHYCSGVCPFPLKKEVNPSNHAIVQSIIHRLGLNPYVPDVCCAPDKMDSLTLLYYDEMDNIVLKNYPRMTVTSCACL</sequence>
<evidence type="ECO:0000256" key="4">
    <source>
        <dbReference type="ARBA" id="ARBA00022729"/>
    </source>
</evidence>
<dbReference type="InterPro" id="IPR029034">
    <property type="entry name" value="Cystine-knot_cytokine"/>
</dbReference>
<dbReference type="SUPFAM" id="SSF57501">
    <property type="entry name" value="Cystine-knot cytokines"/>
    <property type="match status" value="1"/>
</dbReference>
<dbReference type="PROSITE" id="PS51362">
    <property type="entry name" value="TGF_BETA_2"/>
    <property type="match status" value="1"/>
</dbReference>
<proteinExistence type="inferred from homology"/>
<dbReference type="GO" id="GO:0008083">
    <property type="term" value="F:growth factor activity"/>
    <property type="evidence" value="ECO:0007669"/>
    <property type="project" value="UniProtKB-KW"/>
</dbReference>
<dbReference type="Pfam" id="PF00019">
    <property type="entry name" value="TGF_beta"/>
    <property type="match status" value="1"/>
</dbReference>
<evidence type="ECO:0000256" key="7">
    <source>
        <dbReference type="ARBA" id="ARBA00023180"/>
    </source>
</evidence>
<evidence type="ECO:0000313" key="11">
    <source>
        <dbReference type="EMBL" id="VDN90054.1"/>
    </source>
</evidence>
<evidence type="ECO:0000256" key="6">
    <source>
        <dbReference type="ARBA" id="ARBA00023157"/>
    </source>
</evidence>
<organism evidence="13">
    <name type="scientific">Brugia pahangi</name>
    <name type="common">Filarial nematode worm</name>
    <dbReference type="NCBI Taxonomy" id="6280"/>
    <lineage>
        <taxon>Eukaryota</taxon>
        <taxon>Metazoa</taxon>
        <taxon>Ecdysozoa</taxon>
        <taxon>Nematoda</taxon>
        <taxon>Chromadorea</taxon>
        <taxon>Rhabditida</taxon>
        <taxon>Spirurina</taxon>
        <taxon>Spiruromorpha</taxon>
        <taxon>Filarioidea</taxon>
        <taxon>Onchocercidae</taxon>
        <taxon>Brugia</taxon>
    </lineage>
</organism>
<evidence type="ECO:0000256" key="8">
    <source>
        <dbReference type="RuleBase" id="RU000354"/>
    </source>
</evidence>
<evidence type="ECO:0000256" key="1">
    <source>
        <dbReference type="ARBA" id="ARBA00004613"/>
    </source>
</evidence>
<dbReference type="FunFam" id="2.10.90.10:FF:000001">
    <property type="entry name" value="Bone morphogenetic protein 4"/>
    <property type="match status" value="1"/>
</dbReference>
<comment type="similarity">
    <text evidence="2 8">Belongs to the TGF-beta family.</text>
</comment>
<keyword evidence="4 9" id="KW-0732">Signal</keyword>
<dbReference type="Gene3D" id="2.10.90.10">
    <property type="entry name" value="Cystine-knot cytokines"/>
    <property type="match status" value="1"/>
</dbReference>
<dbReference type="SMART" id="SM00204">
    <property type="entry name" value="TGFB"/>
    <property type="match status" value="1"/>
</dbReference>
<dbReference type="InterPro" id="IPR017948">
    <property type="entry name" value="TGFb_CS"/>
</dbReference>
<evidence type="ECO:0000313" key="12">
    <source>
        <dbReference type="Proteomes" id="UP000278627"/>
    </source>
</evidence>
<dbReference type="Proteomes" id="UP000278627">
    <property type="component" value="Unassembled WGS sequence"/>
</dbReference>
<feature type="chain" id="PRO_5044054375" evidence="9">
    <location>
        <begin position="23"/>
        <end position="488"/>
    </location>
</feature>
<feature type="domain" description="TGF-beta family profile" evidence="10">
    <location>
        <begin position="358"/>
        <end position="488"/>
    </location>
</feature>
<dbReference type="EMBL" id="UZAD01013142">
    <property type="protein sequence ID" value="VDN90054.1"/>
    <property type="molecule type" value="Genomic_DNA"/>
</dbReference>
<accession>A0A0N4TKN0</accession>
<evidence type="ECO:0000256" key="5">
    <source>
        <dbReference type="ARBA" id="ARBA00023030"/>
    </source>
</evidence>
<dbReference type="STRING" id="6280.A0A0N4TKN0"/>
<dbReference type="CDD" id="cd13763">
    <property type="entry name" value="TGF_beta_BMP3_like"/>
    <property type="match status" value="1"/>
</dbReference>
<keyword evidence="5 8" id="KW-0339">Growth factor</keyword>
<reference evidence="11 12" key="2">
    <citation type="submission" date="2018-11" db="EMBL/GenBank/DDBJ databases">
        <authorList>
            <consortium name="Pathogen Informatics"/>
        </authorList>
    </citation>
    <scope>NUCLEOTIDE SEQUENCE [LARGE SCALE GENOMIC DNA]</scope>
</reference>
<dbReference type="WBParaSite" id="BPAG_0000890601-mRNA-1">
    <property type="protein sequence ID" value="BPAG_0000890601-mRNA-1"/>
    <property type="gene ID" value="BPAG_0000890601"/>
</dbReference>
<dbReference type="PANTHER" id="PTHR11848">
    <property type="entry name" value="TGF-BETA FAMILY"/>
    <property type="match status" value="1"/>
</dbReference>
<evidence type="ECO:0000313" key="13">
    <source>
        <dbReference type="WBParaSite" id="BPAG_0000890601-mRNA-1"/>
    </source>
</evidence>
<dbReference type="InterPro" id="IPR001839">
    <property type="entry name" value="TGF-b_C"/>
</dbReference>
<protein>
    <submittedName>
        <fullName evidence="13">TGF_BETA_2 domain-containing protein</fullName>
    </submittedName>
</protein>
<dbReference type="AlphaFoldDB" id="A0A0N4TKN0"/>
<dbReference type="InterPro" id="IPR015615">
    <property type="entry name" value="TGF-beta-rel"/>
</dbReference>
<evidence type="ECO:0000256" key="9">
    <source>
        <dbReference type="SAM" id="SignalP"/>
    </source>
</evidence>
<feature type="signal peptide" evidence="9">
    <location>
        <begin position="1"/>
        <end position="22"/>
    </location>
</feature>
<keyword evidence="12" id="KW-1185">Reference proteome</keyword>
<name>A0A0N4TKN0_BRUPA</name>
<dbReference type="PRINTS" id="PR00669">
    <property type="entry name" value="INHIBINA"/>
</dbReference>
<gene>
    <name evidence="11" type="ORF">BPAG_LOCUS8868</name>
</gene>
<keyword evidence="7" id="KW-0325">Glycoprotein</keyword>
<evidence type="ECO:0000256" key="3">
    <source>
        <dbReference type="ARBA" id="ARBA00022525"/>
    </source>
</evidence>
<keyword evidence="6" id="KW-1015">Disulfide bond</keyword>
<keyword evidence="3" id="KW-0964">Secreted</keyword>
<evidence type="ECO:0000256" key="2">
    <source>
        <dbReference type="ARBA" id="ARBA00006656"/>
    </source>
</evidence>
<evidence type="ECO:0000259" key="10">
    <source>
        <dbReference type="PROSITE" id="PS51362"/>
    </source>
</evidence>
<reference evidence="13" key="1">
    <citation type="submission" date="2017-02" db="UniProtKB">
        <authorList>
            <consortium name="WormBaseParasite"/>
        </authorList>
    </citation>
    <scope>IDENTIFICATION</scope>
</reference>
<comment type="subcellular location">
    <subcellularLocation>
        <location evidence="1">Secreted</location>
    </subcellularLocation>
</comment>
<dbReference type="PROSITE" id="PS00250">
    <property type="entry name" value="TGF_BETA_1"/>
    <property type="match status" value="1"/>
</dbReference>